<comment type="subcellular location">
    <subcellularLocation>
        <location evidence="1">Membrane</location>
        <topology evidence="1">Multi-pass membrane protein</topology>
    </subcellularLocation>
</comment>
<accession>A0ABN9PSX9</accession>
<keyword evidence="2 6" id="KW-0812">Transmembrane</keyword>
<dbReference type="InterPro" id="IPR005821">
    <property type="entry name" value="Ion_trans_dom"/>
</dbReference>
<evidence type="ECO:0000313" key="8">
    <source>
        <dbReference type="EMBL" id="CAK0796268.1"/>
    </source>
</evidence>
<evidence type="ECO:0000259" key="7">
    <source>
        <dbReference type="Pfam" id="PF00520"/>
    </source>
</evidence>
<comment type="caution">
    <text evidence="8">The sequence shown here is derived from an EMBL/GenBank/DDBJ whole genome shotgun (WGS) entry which is preliminary data.</text>
</comment>
<dbReference type="Gene3D" id="1.20.120.350">
    <property type="entry name" value="Voltage-gated potassium channels. Chain C"/>
    <property type="match status" value="1"/>
</dbReference>
<evidence type="ECO:0000256" key="2">
    <source>
        <dbReference type="ARBA" id="ARBA00022692"/>
    </source>
</evidence>
<feature type="compositionally biased region" description="Basic and acidic residues" evidence="5">
    <location>
        <begin position="262"/>
        <end position="275"/>
    </location>
</feature>
<dbReference type="SUPFAM" id="SSF81324">
    <property type="entry name" value="Voltage-gated potassium channels"/>
    <property type="match status" value="1"/>
</dbReference>
<dbReference type="PANTHER" id="PTHR46726:SF1">
    <property type="entry name" value="TWO-PORE CALCIUM CHANNEL 3"/>
    <property type="match status" value="1"/>
</dbReference>
<dbReference type="InterPro" id="IPR027359">
    <property type="entry name" value="Volt_channel_dom_sf"/>
</dbReference>
<sequence>MGLLIILNTVSVGVEIQSSLDGDTAVQGVLDILENILLLGFLVELVIRMMANGWDCWSNLWFLTDFVLVFVGVIAAWVVKPALHISSNSVEELDLIQQLLVVRILRLIRLVRAMRLIDYFQELWKLTKGLITSGRTVISALIMVIIVIYGFACLGVEVIYNSEVLRADPATAFILETRFSSLPSTMLTLGAFANADSVASIYVPLCQVQPWLVFYFCCLWLVVTVSLMNLVTAVADRRERDCWRIRGRRDGPQDDAQAAEKAGPRDPGGVHEAGHRQRGHAQP</sequence>
<dbReference type="Proteomes" id="UP001189429">
    <property type="component" value="Unassembled WGS sequence"/>
</dbReference>
<feature type="transmembrane region" description="Helical" evidence="6">
    <location>
        <begin position="137"/>
        <end position="160"/>
    </location>
</feature>
<evidence type="ECO:0000256" key="6">
    <source>
        <dbReference type="SAM" id="Phobius"/>
    </source>
</evidence>
<evidence type="ECO:0000313" key="9">
    <source>
        <dbReference type="Proteomes" id="UP001189429"/>
    </source>
</evidence>
<dbReference type="EMBL" id="CAUYUJ010001504">
    <property type="protein sequence ID" value="CAK0796268.1"/>
    <property type="molecule type" value="Genomic_DNA"/>
</dbReference>
<feature type="region of interest" description="Disordered" evidence="5">
    <location>
        <begin position="246"/>
        <end position="283"/>
    </location>
</feature>
<dbReference type="PANTHER" id="PTHR46726">
    <property type="entry name" value="TWO PORE CHANNEL 3"/>
    <property type="match status" value="1"/>
</dbReference>
<evidence type="ECO:0000256" key="5">
    <source>
        <dbReference type="SAM" id="MobiDB-lite"/>
    </source>
</evidence>
<gene>
    <name evidence="8" type="ORF">PCOR1329_LOCUS5688</name>
</gene>
<proteinExistence type="predicted"/>
<dbReference type="Gene3D" id="1.10.287.70">
    <property type="match status" value="1"/>
</dbReference>
<feature type="transmembrane region" description="Helical" evidence="6">
    <location>
        <begin position="59"/>
        <end position="79"/>
    </location>
</feature>
<keyword evidence="3 6" id="KW-1133">Transmembrane helix</keyword>
<keyword evidence="4 6" id="KW-0472">Membrane</keyword>
<dbReference type="Pfam" id="PF00520">
    <property type="entry name" value="Ion_trans"/>
    <property type="match status" value="1"/>
</dbReference>
<evidence type="ECO:0000256" key="3">
    <source>
        <dbReference type="ARBA" id="ARBA00022989"/>
    </source>
</evidence>
<feature type="transmembrane region" description="Helical" evidence="6">
    <location>
        <begin position="212"/>
        <end position="235"/>
    </location>
</feature>
<keyword evidence="9" id="KW-1185">Reference proteome</keyword>
<reference evidence="8" key="1">
    <citation type="submission" date="2023-10" db="EMBL/GenBank/DDBJ databases">
        <authorList>
            <person name="Chen Y."/>
            <person name="Shah S."/>
            <person name="Dougan E. K."/>
            <person name="Thang M."/>
            <person name="Chan C."/>
        </authorList>
    </citation>
    <scope>NUCLEOTIDE SEQUENCE [LARGE SCALE GENOMIC DNA]</scope>
</reference>
<organism evidence="8 9">
    <name type="scientific">Prorocentrum cordatum</name>
    <dbReference type="NCBI Taxonomy" id="2364126"/>
    <lineage>
        <taxon>Eukaryota</taxon>
        <taxon>Sar</taxon>
        <taxon>Alveolata</taxon>
        <taxon>Dinophyceae</taxon>
        <taxon>Prorocentrales</taxon>
        <taxon>Prorocentraceae</taxon>
        <taxon>Prorocentrum</taxon>
    </lineage>
</organism>
<evidence type="ECO:0000256" key="1">
    <source>
        <dbReference type="ARBA" id="ARBA00004141"/>
    </source>
</evidence>
<evidence type="ECO:0000256" key="4">
    <source>
        <dbReference type="ARBA" id="ARBA00023136"/>
    </source>
</evidence>
<protein>
    <recommendedName>
        <fullName evidence="7">Ion transport domain-containing protein</fullName>
    </recommendedName>
</protein>
<name>A0ABN9PSX9_9DINO</name>
<feature type="domain" description="Ion transport" evidence="7">
    <location>
        <begin position="3"/>
        <end position="234"/>
    </location>
</feature>